<accession>A0A165PSQ9</accession>
<comment type="subcellular location">
    <subcellularLocation>
        <location evidence="1">Mitochondrion inner membrane</location>
    </subcellularLocation>
</comment>
<keyword evidence="6" id="KW-0249">Electron transport</keyword>
<dbReference type="STRING" id="1314783.A0A165PSQ9"/>
<evidence type="ECO:0000313" key="11">
    <source>
        <dbReference type="EMBL" id="KZT68586.1"/>
    </source>
</evidence>
<evidence type="ECO:0000256" key="7">
    <source>
        <dbReference type="ARBA" id="ARBA00023128"/>
    </source>
</evidence>
<evidence type="ECO:0000256" key="4">
    <source>
        <dbReference type="ARBA" id="ARBA00022660"/>
    </source>
</evidence>
<feature type="compositionally biased region" description="Acidic residues" evidence="9">
    <location>
        <begin position="504"/>
        <end position="531"/>
    </location>
</feature>
<evidence type="ECO:0000256" key="1">
    <source>
        <dbReference type="ARBA" id="ARBA00004273"/>
    </source>
</evidence>
<dbReference type="InterPro" id="IPR036811">
    <property type="entry name" value="Ubol_cytC_Rdtase_hinge_dom_sf"/>
</dbReference>
<keyword evidence="4" id="KW-0679">Respiratory chain</keyword>
<dbReference type="Pfam" id="PF02320">
    <property type="entry name" value="UCR_hinge"/>
    <property type="match status" value="1"/>
</dbReference>
<evidence type="ECO:0000256" key="9">
    <source>
        <dbReference type="SAM" id="MobiDB-lite"/>
    </source>
</evidence>
<keyword evidence="7" id="KW-0496">Mitochondrion</keyword>
<evidence type="ECO:0000256" key="8">
    <source>
        <dbReference type="ARBA" id="ARBA00023136"/>
    </source>
</evidence>
<reference evidence="11 12" key="1">
    <citation type="journal article" date="2016" name="Mol. Biol. Evol.">
        <title>Comparative Genomics of Early-Diverging Mushroom-Forming Fungi Provides Insights into the Origins of Lignocellulose Decay Capabilities.</title>
        <authorList>
            <person name="Nagy L.G."/>
            <person name="Riley R."/>
            <person name="Tritt A."/>
            <person name="Adam C."/>
            <person name="Daum C."/>
            <person name="Floudas D."/>
            <person name="Sun H."/>
            <person name="Yadav J.S."/>
            <person name="Pangilinan J."/>
            <person name="Larsson K.H."/>
            <person name="Matsuura K."/>
            <person name="Barry K."/>
            <person name="Labutti K."/>
            <person name="Kuo R."/>
            <person name="Ohm R.A."/>
            <person name="Bhattacharya S.S."/>
            <person name="Shirouzu T."/>
            <person name="Yoshinaga Y."/>
            <person name="Martin F.M."/>
            <person name="Grigoriev I.V."/>
            <person name="Hibbett D.S."/>
        </authorList>
    </citation>
    <scope>NUCLEOTIDE SEQUENCE [LARGE SCALE GENOMIC DNA]</scope>
    <source>
        <strain evidence="11 12">L-15889</strain>
    </source>
</reference>
<evidence type="ECO:0000256" key="6">
    <source>
        <dbReference type="ARBA" id="ARBA00022982"/>
    </source>
</evidence>
<dbReference type="AlphaFoldDB" id="A0A165PSQ9"/>
<dbReference type="GO" id="GO:0005743">
    <property type="term" value="C:mitochondrial inner membrane"/>
    <property type="evidence" value="ECO:0007669"/>
    <property type="project" value="UniProtKB-SubCell"/>
</dbReference>
<keyword evidence="12" id="KW-1185">Reference proteome</keyword>
<proteinExistence type="inferred from homology"/>
<evidence type="ECO:0000259" key="10">
    <source>
        <dbReference type="Pfam" id="PF02320"/>
    </source>
</evidence>
<organism evidence="11 12">
    <name type="scientific">Daedalea quercina L-15889</name>
    <dbReference type="NCBI Taxonomy" id="1314783"/>
    <lineage>
        <taxon>Eukaryota</taxon>
        <taxon>Fungi</taxon>
        <taxon>Dikarya</taxon>
        <taxon>Basidiomycota</taxon>
        <taxon>Agaricomycotina</taxon>
        <taxon>Agaricomycetes</taxon>
        <taxon>Polyporales</taxon>
        <taxon>Fomitopsis</taxon>
    </lineage>
</organism>
<dbReference type="InterPro" id="IPR023184">
    <property type="entry name" value="Ubol_cytC_Rdtase_hinge_dom"/>
</dbReference>
<evidence type="ECO:0000313" key="12">
    <source>
        <dbReference type="Proteomes" id="UP000076727"/>
    </source>
</evidence>
<feature type="domain" description="Ubiquinol-cytochrome C reductase hinge" evidence="10">
    <location>
        <begin position="531"/>
        <end position="588"/>
    </location>
</feature>
<sequence>MHLSDMDDDTLILIFSFLSMHSILAMRQVLFAGCPFPHRRLVDMDAVELEDSVKRAIQIGDFWRSEPLSTSPSKAVDFHANSGTGVSDVRFLPGYDGRRLATLSKGIWSVITCWEVSFDSAGGRAGTRKLAEWCPKGTIITGLCIELLSLAEDAHGVCTFQSLGMIDTAMRPITLQGELLAYSDDSSRTVVTNWTTGAIALLQGLDEPVNQHFQYNRCLQVVFAHGGVLVVRARSVELFSAPALRSPDETWLTYRPLAYHSFGWIDGVSVIVRSHWEDLTGTIEPLLILLRSESDDPWMADVHTLDLYVLEPNPAYTEPGLSDDTTVGTPPRAPLTSAVLSDSRSPRSPASYLFPPIHSTLSSPSVRGFLRCTDIVLGPCGTAVWIQPRPARSVDLTTLDVHASETQGPRPSTDTEVLAGTAFTEPLRGGQADRKGAAESAVEARTLHVREAASGGNWTAMDYVEELGVVALASTQGVVTCLSSFFSSFVPTVYADAPPKEEEEHKEEETSDEPEESGEAEEEEEEEEPEDILPALREECEESAKCKAATEHFRHCEEKVNAGEGFKHEDCIEELPGCVAPKLFAKLK</sequence>
<dbReference type="OrthoDB" id="3034442at2759"/>
<keyword evidence="3" id="KW-0813">Transport</keyword>
<dbReference type="Proteomes" id="UP000076727">
    <property type="component" value="Unassembled WGS sequence"/>
</dbReference>
<feature type="region of interest" description="Disordered" evidence="9">
    <location>
        <begin position="318"/>
        <end position="347"/>
    </location>
</feature>
<feature type="compositionally biased region" description="Polar residues" evidence="9">
    <location>
        <begin position="338"/>
        <end position="347"/>
    </location>
</feature>
<keyword evidence="5" id="KW-0999">Mitochondrion inner membrane</keyword>
<gene>
    <name evidence="11" type="ORF">DAEQUDRAFT_745639</name>
</gene>
<dbReference type="Gene3D" id="1.10.287.20">
    <property type="entry name" value="Ubiquinol-cytochrome C reductase hinge domain"/>
    <property type="match status" value="1"/>
</dbReference>
<evidence type="ECO:0000256" key="5">
    <source>
        <dbReference type="ARBA" id="ARBA00022792"/>
    </source>
</evidence>
<dbReference type="SUPFAM" id="SSF81531">
    <property type="entry name" value="Non-heme 11 kDa protein of cytochrome bc1 complex (Ubiquinol-cytochrome c reductase)"/>
    <property type="match status" value="1"/>
</dbReference>
<evidence type="ECO:0000256" key="3">
    <source>
        <dbReference type="ARBA" id="ARBA00022448"/>
    </source>
</evidence>
<keyword evidence="8" id="KW-0472">Membrane</keyword>
<evidence type="ECO:0000256" key="2">
    <source>
        <dbReference type="ARBA" id="ARBA00006498"/>
    </source>
</evidence>
<protein>
    <recommendedName>
        <fullName evidence="10">Ubiquinol-cytochrome C reductase hinge domain-containing protein</fullName>
    </recommendedName>
</protein>
<name>A0A165PSQ9_9APHY</name>
<dbReference type="EMBL" id="KV429065">
    <property type="protein sequence ID" value="KZT68586.1"/>
    <property type="molecule type" value="Genomic_DNA"/>
</dbReference>
<feature type="region of interest" description="Disordered" evidence="9">
    <location>
        <begin position="497"/>
        <end position="537"/>
    </location>
</feature>
<comment type="similarity">
    <text evidence="2">Belongs to the UQCRH/QCR6 family.</text>
</comment>